<accession>A0A8S9ZPQ5</accession>
<dbReference type="InterPro" id="IPR036249">
    <property type="entry name" value="Thioredoxin-like_sf"/>
</dbReference>
<evidence type="ECO:0000313" key="1">
    <source>
        <dbReference type="EMBL" id="KAF7635056.1"/>
    </source>
</evidence>
<dbReference type="PROSITE" id="PS51354">
    <property type="entry name" value="GLUTAREDOXIN_2"/>
    <property type="match status" value="1"/>
</dbReference>
<dbReference type="Proteomes" id="UP000605970">
    <property type="component" value="Unassembled WGS sequence"/>
</dbReference>
<gene>
    <name evidence="1" type="ORF">Mgra_00005497</name>
</gene>
<name>A0A8S9ZPQ5_9BILA</name>
<dbReference type="OrthoDB" id="418495at2759"/>
<feature type="non-terminal residue" evidence="1">
    <location>
        <position position="1"/>
    </location>
</feature>
<proteinExistence type="predicted"/>
<evidence type="ECO:0000313" key="2">
    <source>
        <dbReference type="Proteomes" id="UP000605970"/>
    </source>
</evidence>
<dbReference type="SUPFAM" id="SSF52833">
    <property type="entry name" value="Thioredoxin-like"/>
    <property type="match status" value="1"/>
</dbReference>
<dbReference type="Gene3D" id="3.40.30.10">
    <property type="entry name" value="Glutaredoxin"/>
    <property type="match status" value="1"/>
</dbReference>
<keyword evidence="2" id="KW-1185">Reference proteome</keyword>
<sequence>NNNPFPSSSFITTTTITTSIEQQQQPIQRSVTSIQSITQQILRLPAVLYSNSKSSSSRKLETLLREIYGLPLVTFYVDRIGNEKPKLVEYNLEQLTAHKGLPYLFICGTFIGSKEHILNYHKQKQIPQLVEYVCNKENKKETINLKNILL</sequence>
<organism evidence="1 2">
    <name type="scientific">Meloidogyne graminicola</name>
    <dbReference type="NCBI Taxonomy" id="189291"/>
    <lineage>
        <taxon>Eukaryota</taxon>
        <taxon>Metazoa</taxon>
        <taxon>Ecdysozoa</taxon>
        <taxon>Nematoda</taxon>
        <taxon>Chromadorea</taxon>
        <taxon>Rhabditida</taxon>
        <taxon>Tylenchina</taxon>
        <taxon>Tylenchomorpha</taxon>
        <taxon>Tylenchoidea</taxon>
        <taxon>Meloidogynidae</taxon>
        <taxon>Meloidogyninae</taxon>
        <taxon>Meloidogyne</taxon>
    </lineage>
</organism>
<protein>
    <submittedName>
        <fullName evidence="1">Glutaredoxin domain-containing protein</fullName>
    </submittedName>
</protein>
<comment type="caution">
    <text evidence="1">The sequence shown here is derived from an EMBL/GenBank/DDBJ whole genome shotgun (WGS) entry which is preliminary data.</text>
</comment>
<dbReference type="EMBL" id="JABEBT010000047">
    <property type="protein sequence ID" value="KAF7635056.1"/>
    <property type="molecule type" value="Genomic_DNA"/>
</dbReference>
<dbReference type="AlphaFoldDB" id="A0A8S9ZPQ5"/>
<reference evidence="1" key="1">
    <citation type="journal article" date="2020" name="Ecol. Evol.">
        <title>Genome structure and content of the rice root-knot nematode (Meloidogyne graminicola).</title>
        <authorList>
            <person name="Phan N.T."/>
            <person name="Danchin E.G.J."/>
            <person name="Klopp C."/>
            <person name="Perfus-Barbeoch L."/>
            <person name="Kozlowski D.K."/>
            <person name="Koutsovoulos G.D."/>
            <person name="Lopez-Roques C."/>
            <person name="Bouchez O."/>
            <person name="Zahm M."/>
            <person name="Besnard G."/>
            <person name="Bellafiore S."/>
        </authorList>
    </citation>
    <scope>NUCLEOTIDE SEQUENCE</scope>
    <source>
        <strain evidence="1">VN-18</strain>
    </source>
</reference>